<sequence length="140" mass="15104">MGLTISSRSPAMAYSEGGIWCSTFDEMGRRCWVNNVTGQRTYQFIRGRPVTPTQPAVASPYVVQQSPMPGPHTAPWGLPSPGYPAPPPPAVAMVPCQAGYGDGAPPVAPAGNGGLGQRLQKYYLRPSSERSWMWNRNQGQ</sequence>
<accession>D7G838</accession>
<protein>
    <submittedName>
        <fullName evidence="2">Uncharacterized protein</fullName>
    </submittedName>
</protein>
<dbReference type="EMBL" id="FN649751">
    <property type="protein sequence ID" value="CBJ27901.1"/>
    <property type="molecule type" value="Genomic_DNA"/>
</dbReference>
<keyword evidence="3" id="KW-1185">Reference proteome</keyword>
<feature type="region of interest" description="Disordered" evidence="1">
    <location>
        <begin position="62"/>
        <end position="81"/>
    </location>
</feature>
<dbReference type="AlphaFoldDB" id="D7G838"/>
<gene>
    <name evidence="2" type="ORF">Esi_0087_0003</name>
</gene>
<name>D7G838_ECTSI</name>
<proteinExistence type="predicted"/>
<dbReference type="OrthoDB" id="10345408at2759"/>
<dbReference type="InParanoid" id="D7G838"/>
<organism evidence="2 3">
    <name type="scientific">Ectocarpus siliculosus</name>
    <name type="common">Brown alga</name>
    <name type="synonym">Conferva siliculosa</name>
    <dbReference type="NCBI Taxonomy" id="2880"/>
    <lineage>
        <taxon>Eukaryota</taxon>
        <taxon>Sar</taxon>
        <taxon>Stramenopiles</taxon>
        <taxon>Ochrophyta</taxon>
        <taxon>PX clade</taxon>
        <taxon>Phaeophyceae</taxon>
        <taxon>Ectocarpales</taxon>
        <taxon>Ectocarpaceae</taxon>
        <taxon>Ectocarpus</taxon>
    </lineage>
</organism>
<reference evidence="2 3" key="1">
    <citation type="journal article" date="2010" name="Nature">
        <title>The Ectocarpus genome and the independent evolution of multicellularity in brown algae.</title>
        <authorList>
            <person name="Cock J.M."/>
            <person name="Sterck L."/>
            <person name="Rouze P."/>
            <person name="Scornet D."/>
            <person name="Allen A.E."/>
            <person name="Amoutzias G."/>
            <person name="Anthouard V."/>
            <person name="Artiguenave F."/>
            <person name="Aury J.M."/>
            <person name="Badger J.H."/>
            <person name="Beszteri B."/>
            <person name="Billiau K."/>
            <person name="Bonnet E."/>
            <person name="Bothwell J.H."/>
            <person name="Bowler C."/>
            <person name="Boyen C."/>
            <person name="Brownlee C."/>
            <person name="Carrano C.J."/>
            <person name="Charrier B."/>
            <person name="Cho G.Y."/>
            <person name="Coelho S.M."/>
            <person name="Collen J."/>
            <person name="Corre E."/>
            <person name="Da Silva C."/>
            <person name="Delage L."/>
            <person name="Delaroque N."/>
            <person name="Dittami S.M."/>
            <person name="Doulbeau S."/>
            <person name="Elias M."/>
            <person name="Farnham G."/>
            <person name="Gachon C.M."/>
            <person name="Gschloessl B."/>
            <person name="Heesch S."/>
            <person name="Jabbari K."/>
            <person name="Jubin C."/>
            <person name="Kawai H."/>
            <person name="Kimura K."/>
            <person name="Kloareg B."/>
            <person name="Kupper F.C."/>
            <person name="Lang D."/>
            <person name="Le Bail A."/>
            <person name="Leblanc C."/>
            <person name="Lerouge P."/>
            <person name="Lohr M."/>
            <person name="Lopez P.J."/>
            <person name="Martens C."/>
            <person name="Maumus F."/>
            <person name="Michel G."/>
            <person name="Miranda-Saavedra D."/>
            <person name="Morales J."/>
            <person name="Moreau H."/>
            <person name="Motomura T."/>
            <person name="Nagasato C."/>
            <person name="Napoli C.A."/>
            <person name="Nelson D.R."/>
            <person name="Nyvall-Collen P."/>
            <person name="Peters A.F."/>
            <person name="Pommier C."/>
            <person name="Potin P."/>
            <person name="Poulain J."/>
            <person name="Quesneville H."/>
            <person name="Read B."/>
            <person name="Rensing S.A."/>
            <person name="Ritter A."/>
            <person name="Rousvoal S."/>
            <person name="Samanta M."/>
            <person name="Samson G."/>
            <person name="Schroeder D.C."/>
            <person name="Segurens B."/>
            <person name="Strittmatter M."/>
            <person name="Tonon T."/>
            <person name="Tregear J.W."/>
            <person name="Valentin K."/>
            <person name="von Dassow P."/>
            <person name="Yamagishi T."/>
            <person name="Van de Peer Y."/>
            <person name="Wincker P."/>
        </authorList>
    </citation>
    <scope>NUCLEOTIDE SEQUENCE [LARGE SCALE GENOMIC DNA]</scope>
    <source>
        <strain evidence="3">Ec32 / CCAP1310/4</strain>
    </source>
</reference>
<evidence type="ECO:0000313" key="2">
    <source>
        <dbReference type="EMBL" id="CBJ27901.1"/>
    </source>
</evidence>
<dbReference type="EMBL" id="FN649107">
    <property type="protein sequence ID" value="CBJ27901.1"/>
    <property type="molecule type" value="Genomic_DNA"/>
</dbReference>
<evidence type="ECO:0000256" key="1">
    <source>
        <dbReference type="SAM" id="MobiDB-lite"/>
    </source>
</evidence>
<evidence type="ECO:0000313" key="3">
    <source>
        <dbReference type="Proteomes" id="UP000002630"/>
    </source>
</evidence>
<dbReference type="Proteomes" id="UP000002630">
    <property type="component" value="Linkage Group LG26"/>
</dbReference>